<protein>
    <submittedName>
        <fullName evidence="5">Uncharacterized protein</fullName>
    </submittedName>
</protein>
<organism evidence="5 6">
    <name type="scientific">Clostridioides difficile</name>
    <name type="common">Peptoclostridium difficile</name>
    <dbReference type="NCBI Taxonomy" id="1496"/>
    <lineage>
        <taxon>Bacteria</taxon>
        <taxon>Bacillati</taxon>
        <taxon>Bacillota</taxon>
        <taxon>Clostridia</taxon>
        <taxon>Peptostreptococcales</taxon>
        <taxon>Peptostreptococcaceae</taxon>
        <taxon>Clostridioides</taxon>
    </lineage>
</organism>
<dbReference type="InterPro" id="IPR058508">
    <property type="entry name" value="DUF8195"/>
</dbReference>
<gene>
    <name evidence="5" type="ORF">SAMEA1402399_03753</name>
</gene>
<feature type="compositionally biased region" description="Basic and acidic residues" evidence="1">
    <location>
        <begin position="253"/>
        <end position="262"/>
    </location>
</feature>
<feature type="domain" description="DUF8193" evidence="2">
    <location>
        <begin position="23"/>
        <end position="244"/>
    </location>
</feature>
<evidence type="ECO:0000259" key="4">
    <source>
        <dbReference type="Pfam" id="PF26615"/>
    </source>
</evidence>
<reference evidence="5 6" key="1">
    <citation type="submission" date="2019-02" db="EMBL/GenBank/DDBJ databases">
        <authorList>
            <consortium name="Pathogen Informatics"/>
        </authorList>
    </citation>
    <scope>NUCLEOTIDE SEQUENCE [LARGE SCALE GENOMIC DNA]</scope>
    <source>
        <strain evidence="6">clo34</strain>
    </source>
</reference>
<dbReference type="InterPro" id="IPR058506">
    <property type="entry name" value="DUF8193"/>
</dbReference>
<feature type="domain" description="DUF8194" evidence="3">
    <location>
        <begin position="283"/>
        <end position="369"/>
    </location>
</feature>
<feature type="domain" description="DUF8195" evidence="4">
    <location>
        <begin position="375"/>
        <end position="583"/>
    </location>
</feature>
<name>A0AB74QIJ2_CLODI</name>
<dbReference type="InterPro" id="IPR058507">
    <property type="entry name" value="DUF8194"/>
</dbReference>
<evidence type="ECO:0000256" key="1">
    <source>
        <dbReference type="SAM" id="MobiDB-lite"/>
    </source>
</evidence>
<evidence type="ECO:0000259" key="2">
    <source>
        <dbReference type="Pfam" id="PF26613"/>
    </source>
</evidence>
<proteinExistence type="predicted"/>
<dbReference type="Pfam" id="PF26614">
    <property type="entry name" value="DUF8194"/>
    <property type="match status" value="1"/>
</dbReference>
<evidence type="ECO:0000313" key="5">
    <source>
        <dbReference type="EMBL" id="VFD35901.1"/>
    </source>
</evidence>
<dbReference type="Pfam" id="PF26615">
    <property type="entry name" value="DUF8195"/>
    <property type="match status" value="1"/>
</dbReference>
<dbReference type="AlphaFoldDB" id="A0AB74QIJ2"/>
<dbReference type="Pfam" id="PF26613">
    <property type="entry name" value="DUF8193"/>
    <property type="match status" value="1"/>
</dbReference>
<feature type="compositionally biased region" description="Basic and acidic residues" evidence="1">
    <location>
        <begin position="372"/>
        <end position="389"/>
    </location>
</feature>
<evidence type="ECO:0000313" key="6">
    <source>
        <dbReference type="Proteomes" id="UP000411588"/>
    </source>
</evidence>
<sequence>MLKKIIILLCIFLMTPILVFGAGDGNIDTGGGDMGGVVKGYKWTPGEEGVRVTIINNETREVVSTPIDFTNVKKPNVKYHFGKISKISYKNGERLTKYDTSKKTYSYIIPSGKVPIIIKSDKRKPNMKEIKAYFCDKVFIRLLSKLTNMGYEELTGGKYKLLIEPVGYCTIKGERYALTAHEAALYDEQLKGTLRSKMPSFTHKNLPFALFLEHSDLGFPAWKGTTNNKQLDSTIKEKLGLGIIYFGNESEEEKPPDIDIKPEPPNPNPPKPDEGGDEGKDVKEYEYRTDTDVISSVLVSGKNRTPDHPVNVSFKIKDKTYTMEDIYLPKEGGSQYAWVKWHTPKTPEKIIITVSSNATNETSKIIANVNNLEEKTPPDPTANDKKPDNYKVPPKPENQTTSTEYGEWDCYWVSHWVYYSDGEGGGEWVDEGWWEWKWIPYKVTLSAKMNLKADSNVPTARNNGKEIKSGYGVDTVVDSKVGYNAPENSLTGAQNVIVTFPEFSYEKYNRVLQNTKIGYDSSFVFKNNKYSTYNSKVHFTPLWFLDGKYITNSKVMDVWTPTGMLSINTNDYVDIKNNLYDDWHIGPVK</sequence>
<feature type="compositionally biased region" description="Basic and acidic residues" evidence="1">
    <location>
        <begin position="271"/>
        <end position="280"/>
    </location>
</feature>
<feature type="region of interest" description="Disordered" evidence="1">
    <location>
        <begin position="251"/>
        <end position="280"/>
    </location>
</feature>
<accession>A0AB74QIJ2</accession>
<dbReference type="Proteomes" id="UP000411588">
    <property type="component" value="Unassembled WGS sequence"/>
</dbReference>
<feature type="region of interest" description="Disordered" evidence="1">
    <location>
        <begin position="370"/>
        <end position="402"/>
    </location>
</feature>
<dbReference type="EMBL" id="CAADAN010000019">
    <property type="protein sequence ID" value="VFD35901.1"/>
    <property type="molecule type" value="Genomic_DNA"/>
</dbReference>
<evidence type="ECO:0000259" key="3">
    <source>
        <dbReference type="Pfam" id="PF26614"/>
    </source>
</evidence>
<comment type="caution">
    <text evidence="5">The sequence shown here is derived from an EMBL/GenBank/DDBJ whole genome shotgun (WGS) entry which is preliminary data.</text>
</comment>